<dbReference type="InterPro" id="IPR029033">
    <property type="entry name" value="His_PPase_superfam"/>
</dbReference>
<dbReference type="SMART" id="SM00855">
    <property type="entry name" value="PGAM"/>
    <property type="match status" value="1"/>
</dbReference>
<name>A0ABY5ZDZ1_9ACTN</name>
<keyword evidence="1" id="KW-0324">Glycolysis</keyword>
<dbReference type="EMBL" id="CP073721">
    <property type="protein sequence ID" value="UWZ40325.1"/>
    <property type="molecule type" value="Genomic_DNA"/>
</dbReference>
<protein>
    <submittedName>
        <fullName evidence="3">Histidine phosphatase family protein</fullName>
    </submittedName>
</protein>
<organism evidence="3 4">
    <name type="scientific">Dactylosporangium roseum</name>
    <dbReference type="NCBI Taxonomy" id="47989"/>
    <lineage>
        <taxon>Bacteria</taxon>
        <taxon>Bacillati</taxon>
        <taxon>Actinomycetota</taxon>
        <taxon>Actinomycetes</taxon>
        <taxon>Micromonosporales</taxon>
        <taxon>Micromonosporaceae</taxon>
        <taxon>Dactylosporangium</taxon>
    </lineage>
</organism>
<dbReference type="InterPro" id="IPR050275">
    <property type="entry name" value="PGM_Phosphatase"/>
</dbReference>
<evidence type="ECO:0000256" key="2">
    <source>
        <dbReference type="ARBA" id="ARBA00023235"/>
    </source>
</evidence>
<dbReference type="Gene3D" id="3.40.50.1240">
    <property type="entry name" value="Phosphoglycerate mutase-like"/>
    <property type="match status" value="1"/>
</dbReference>
<dbReference type="PROSITE" id="PS00175">
    <property type="entry name" value="PG_MUTASE"/>
    <property type="match status" value="1"/>
</dbReference>
<dbReference type="SUPFAM" id="SSF53254">
    <property type="entry name" value="Phosphoglycerate mutase-like"/>
    <property type="match status" value="1"/>
</dbReference>
<dbReference type="InterPro" id="IPR001345">
    <property type="entry name" value="PG/BPGM_mutase_AS"/>
</dbReference>
<dbReference type="CDD" id="cd07067">
    <property type="entry name" value="HP_PGM_like"/>
    <property type="match status" value="1"/>
</dbReference>
<gene>
    <name evidence="3" type="ORF">Drose_11155</name>
</gene>
<keyword evidence="4" id="KW-1185">Reference proteome</keyword>
<evidence type="ECO:0000313" key="3">
    <source>
        <dbReference type="EMBL" id="UWZ40325.1"/>
    </source>
</evidence>
<dbReference type="PANTHER" id="PTHR48100">
    <property type="entry name" value="BROAD-SPECIFICITY PHOSPHATASE YOR283W-RELATED"/>
    <property type="match status" value="1"/>
</dbReference>
<dbReference type="Proteomes" id="UP001058271">
    <property type="component" value="Chromosome"/>
</dbReference>
<evidence type="ECO:0000256" key="1">
    <source>
        <dbReference type="ARBA" id="ARBA00023152"/>
    </source>
</evidence>
<dbReference type="Pfam" id="PF00300">
    <property type="entry name" value="His_Phos_1"/>
    <property type="match status" value="1"/>
</dbReference>
<proteinExistence type="predicted"/>
<sequence>MAELQWLGVLRHGQSTGNVLAQDAEVSGLEVIDIPERDADVPLSDLGREQAAAVNRWLRGMPGDDRPDVAVVSPYLRTLQTAEVALDGTGIRAVRDERLRDRELGILDLLTAYGVEARLPTEAARRKRLGKFYYRPPGGESWADVALRLRSLLRDVREEHPGGRVLLVAHEAVVLLVRYLVEGLTEPELLAIARDTTMANCAVSSWRAEGGVLRPERFNAVDHLRREGTPATRQEDVNAEPV</sequence>
<keyword evidence="2" id="KW-0413">Isomerase</keyword>
<dbReference type="PANTHER" id="PTHR48100:SF1">
    <property type="entry name" value="HISTIDINE PHOSPHATASE FAMILY PROTEIN-RELATED"/>
    <property type="match status" value="1"/>
</dbReference>
<dbReference type="InterPro" id="IPR013078">
    <property type="entry name" value="His_Pase_superF_clade-1"/>
</dbReference>
<reference evidence="3" key="1">
    <citation type="submission" date="2021-04" db="EMBL/GenBank/DDBJ databases">
        <title>Biosynthetic gene clusters of Dactylosporangioum roseum.</title>
        <authorList>
            <person name="Hartkoorn R.C."/>
            <person name="Beaudoing E."/>
            <person name="Hot D."/>
            <person name="Moureu S."/>
        </authorList>
    </citation>
    <scope>NUCLEOTIDE SEQUENCE</scope>
    <source>
        <strain evidence="3">NRRL B-16295</strain>
    </source>
</reference>
<accession>A0ABY5ZDZ1</accession>
<evidence type="ECO:0000313" key="4">
    <source>
        <dbReference type="Proteomes" id="UP001058271"/>
    </source>
</evidence>